<feature type="domain" description="J" evidence="2">
    <location>
        <begin position="161"/>
        <end position="218"/>
    </location>
</feature>
<proteinExistence type="predicted"/>
<evidence type="ECO:0000313" key="3">
    <source>
        <dbReference type="EMBL" id="MBB5515673.1"/>
    </source>
</evidence>
<dbReference type="EMBL" id="JACIJS010000004">
    <property type="protein sequence ID" value="MBB5515673.1"/>
    <property type="molecule type" value="Genomic_DNA"/>
</dbReference>
<dbReference type="InterPro" id="IPR001623">
    <property type="entry name" value="DnaJ_domain"/>
</dbReference>
<reference evidence="3 4" key="1">
    <citation type="submission" date="2020-08" db="EMBL/GenBank/DDBJ databases">
        <title>Genomic Encyclopedia of Type Strains, Phase IV (KMG-IV): sequencing the most valuable type-strain genomes for metagenomic binning, comparative biology and taxonomic classification.</title>
        <authorList>
            <person name="Goeker M."/>
        </authorList>
    </citation>
    <scope>NUCLEOTIDE SEQUENCE [LARGE SCALE GENOMIC DNA]</scope>
    <source>
        <strain evidence="3 4">DSM 103377</strain>
    </source>
</reference>
<feature type="region of interest" description="Disordered" evidence="1">
    <location>
        <begin position="16"/>
        <end position="51"/>
    </location>
</feature>
<dbReference type="CDD" id="cd06257">
    <property type="entry name" value="DnaJ"/>
    <property type="match status" value="1"/>
</dbReference>
<dbReference type="AlphaFoldDB" id="A0A840WNK7"/>
<evidence type="ECO:0000256" key="1">
    <source>
        <dbReference type="SAM" id="MobiDB-lite"/>
    </source>
</evidence>
<protein>
    <recommendedName>
        <fullName evidence="2">J domain-containing protein</fullName>
    </recommendedName>
</protein>
<dbReference type="InterPro" id="IPR036869">
    <property type="entry name" value="J_dom_sf"/>
</dbReference>
<organism evidence="3 4">
    <name type="scientific">Rubricella aquisinus</name>
    <dbReference type="NCBI Taxonomy" id="2028108"/>
    <lineage>
        <taxon>Bacteria</taxon>
        <taxon>Pseudomonadati</taxon>
        <taxon>Pseudomonadota</taxon>
        <taxon>Alphaproteobacteria</taxon>
        <taxon>Rhodobacterales</taxon>
        <taxon>Paracoccaceae</taxon>
        <taxon>Rubricella</taxon>
    </lineage>
</organism>
<dbReference type="Proteomes" id="UP000553766">
    <property type="component" value="Unassembled WGS sequence"/>
</dbReference>
<keyword evidence="4" id="KW-1185">Reference proteome</keyword>
<comment type="caution">
    <text evidence="3">The sequence shown here is derived from an EMBL/GenBank/DDBJ whole genome shotgun (WGS) entry which is preliminary data.</text>
</comment>
<dbReference type="RefSeq" id="WP_184010556.1">
    <property type="nucleotide sequence ID" value="NZ_JACIJS010000004.1"/>
</dbReference>
<gene>
    <name evidence="3" type="ORF">FHS89_001685</name>
</gene>
<sequence>MAKPDPFGFNISAAADKKKRARKRGMSGAVHSSTKVCDHPECQEPGQFRAPRSPDNVEDFYWFCKTHIREYNTRWNYFRDHSPDELEEQMSRDKLWDRPTWSMKGADTANGATGHPEGRAWQRFGFDDPHEALGENATINRGRAAGDPAKPRRRLPPEDRRALNVMGAEDHLTKSELRKVYKSLVKDLHPDMNGGRRDDEEKLAEVVQAWEHLRQSRFIPE</sequence>
<dbReference type="SMART" id="SM00271">
    <property type="entry name" value="DnaJ"/>
    <property type="match status" value="1"/>
</dbReference>
<dbReference type="Gene3D" id="1.10.287.110">
    <property type="entry name" value="DnaJ domain"/>
    <property type="match status" value="1"/>
</dbReference>
<evidence type="ECO:0000259" key="2">
    <source>
        <dbReference type="PROSITE" id="PS50076"/>
    </source>
</evidence>
<name>A0A840WNK7_9RHOB</name>
<dbReference type="Pfam" id="PF00226">
    <property type="entry name" value="DnaJ"/>
    <property type="match status" value="1"/>
</dbReference>
<dbReference type="SUPFAM" id="SSF46565">
    <property type="entry name" value="Chaperone J-domain"/>
    <property type="match status" value="1"/>
</dbReference>
<dbReference type="PRINTS" id="PR00625">
    <property type="entry name" value="JDOMAIN"/>
</dbReference>
<feature type="region of interest" description="Disordered" evidence="1">
    <location>
        <begin position="132"/>
        <end position="158"/>
    </location>
</feature>
<dbReference type="PROSITE" id="PS50076">
    <property type="entry name" value="DNAJ_2"/>
    <property type="match status" value="1"/>
</dbReference>
<evidence type="ECO:0000313" key="4">
    <source>
        <dbReference type="Proteomes" id="UP000553766"/>
    </source>
</evidence>
<accession>A0A840WNK7</accession>